<protein>
    <submittedName>
        <fullName evidence="1">Uncharacterized protein</fullName>
    </submittedName>
</protein>
<accession>A0ACB9IN87</accession>
<name>A0ACB9IN87_9ASTR</name>
<dbReference type="Proteomes" id="UP001056120">
    <property type="component" value="Linkage Group LG08"/>
</dbReference>
<proteinExistence type="predicted"/>
<sequence>MEGIESKALLPGEDSQISSEISICLEENVEGFQQCVNEILKLMEQDGNFSEMAAEVYDDKKSKLTRKVAELSRMHGVLVDQHVQLIGEFSKNGPSLIKKQHIDSSDSSSPQVTQMFTPDQMSNTQKFRTPIGFDVLMSSGGGGGSYASRREGSESSFSLSSDSDSESFMSINKLLISPVNGDALKVKETKLPDALLQKITNLEEEVVTLNTKLHTSADENTVLKQQIQENESDIKTQNANLETEKMKGIELEKQVADHKLVISDSNLEIKTMGEELEASREKLLAAEDEISKLKHELASKISKLGSTQQEMALLEKQLDSEKESNLGLQEEVSLCVADISVRNDQIAELNTKITQSMYEISLLKSTHKANEDTKNADIERLQMELREKCQSVDDLNKNLDYLKLKKDGVTAQLDTLRAEKCSQDNLVRELETRLNSLQLEHERVLLSFDTAQKVTNDLKQKVMELEREVDMQREVMSDRAEEKREAIRQLSFSLEHYMSGYKQLRQAFVVGNRRRAFFT</sequence>
<dbReference type="EMBL" id="CM042025">
    <property type="protein sequence ID" value="KAI3808960.1"/>
    <property type="molecule type" value="Genomic_DNA"/>
</dbReference>
<reference evidence="1 2" key="2">
    <citation type="journal article" date="2022" name="Mol. Ecol. Resour.">
        <title>The genomes of chicory, endive, great burdock and yacon provide insights into Asteraceae paleo-polyploidization history and plant inulin production.</title>
        <authorList>
            <person name="Fan W."/>
            <person name="Wang S."/>
            <person name="Wang H."/>
            <person name="Wang A."/>
            <person name="Jiang F."/>
            <person name="Liu H."/>
            <person name="Zhao H."/>
            <person name="Xu D."/>
            <person name="Zhang Y."/>
        </authorList>
    </citation>
    <scope>NUCLEOTIDE SEQUENCE [LARGE SCALE GENOMIC DNA]</scope>
    <source>
        <strain evidence="2">cv. Yunnan</strain>
        <tissue evidence="1">Leaves</tissue>
    </source>
</reference>
<comment type="caution">
    <text evidence="1">The sequence shown here is derived from an EMBL/GenBank/DDBJ whole genome shotgun (WGS) entry which is preliminary data.</text>
</comment>
<evidence type="ECO:0000313" key="1">
    <source>
        <dbReference type="EMBL" id="KAI3808960.1"/>
    </source>
</evidence>
<gene>
    <name evidence="1" type="ORF">L1987_24923</name>
</gene>
<keyword evidence="2" id="KW-1185">Reference proteome</keyword>
<reference evidence="2" key="1">
    <citation type="journal article" date="2022" name="Mol. Ecol. Resour.">
        <title>The genomes of chicory, endive, great burdock and yacon provide insights into Asteraceae palaeo-polyploidization history and plant inulin production.</title>
        <authorList>
            <person name="Fan W."/>
            <person name="Wang S."/>
            <person name="Wang H."/>
            <person name="Wang A."/>
            <person name="Jiang F."/>
            <person name="Liu H."/>
            <person name="Zhao H."/>
            <person name="Xu D."/>
            <person name="Zhang Y."/>
        </authorList>
    </citation>
    <scope>NUCLEOTIDE SEQUENCE [LARGE SCALE GENOMIC DNA]</scope>
    <source>
        <strain evidence="2">cv. Yunnan</strain>
    </source>
</reference>
<organism evidence="1 2">
    <name type="scientific">Smallanthus sonchifolius</name>
    <dbReference type="NCBI Taxonomy" id="185202"/>
    <lineage>
        <taxon>Eukaryota</taxon>
        <taxon>Viridiplantae</taxon>
        <taxon>Streptophyta</taxon>
        <taxon>Embryophyta</taxon>
        <taxon>Tracheophyta</taxon>
        <taxon>Spermatophyta</taxon>
        <taxon>Magnoliopsida</taxon>
        <taxon>eudicotyledons</taxon>
        <taxon>Gunneridae</taxon>
        <taxon>Pentapetalae</taxon>
        <taxon>asterids</taxon>
        <taxon>campanulids</taxon>
        <taxon>Asterales</taxon>
        <taxon>Asteraceae</taxon>
        <taxon>Asteroideae</taxon>
        <taxon>Heliantheae alliance</taxon>
        <taxon>Millerieae</taxon>
        <taxon>Smallanthus</taxon>
    </lineage>
</organism>
<evidence type="ECO:0000313" key="2">
    <source>
        <dbReference type="Proteomes" id="UP001056120"/>
    </source>
</evidence>